<evidence type="ECO:0000256" key="1">
    <source>
        <dbReference type="SAM" id="SignalP"/>
    </source>
</evidence>
<evidence type="ECO:0000313" key="2">
    <source>
        <dbReference type="EMBL" id="MFC5566043.1"/>
    </source>
</evidence>
<feature type="signal peptide" evidence="1">
    <location>
        <begin position="1"/>
        <end position="20"/>
    </location>
</feature>
<keyword evidence="3" id="KW-1185">Reference proteome</keyword>
<dbReference type="RefSeq" id="WP_209838853.1">
    <property type="nucleotide sequence ID" value="NZ_JAGGJP010000004.1"/>
</dbReference>
<dbReference type="Proteomes" id="UP001596056">
    <property type="component" value="Unassembled WGS sequence"/>
</dbReference>
<feature type="chain" id="PRO_5045692631" description="PepSY domain-containing protein" evidence="1">
    <location>
        <begin position="21"/>
        <end position="101"/>
    </location>
</feature>
<gene>
    <name evidence="2" type="ORF">ACFPOC_06360</name>
</gene>
<sequence length="101" mass="10527">MIRTTTTALALALMAGAAGAEPAQQCSEHDAMARHLAENWGESRKSVALDAASSMVELYASEETGTWTLTVTSPGGPTCMIASGHAFEMTQDELPVLDEGA</sequence>
<keyword evidence="1" id="KW-0732">Signal</keyword>
<dbReference type="EMBL" id="JBHSNA010000004">
    <property type="protein sequence ID" value="MFC5566043.1"/>
    <property type="molecule type" value="Genomic_DNA"/>
</dbReference>
<proteinExistence type="predicted"/>
<organism evidence="2 3">
    <name type="scientific">Rubellimicrobium aerolatum</name>
    <dbReference type="NCBI Taxonomy" id="490979"/>
    <lineage>
        <taxon>Bacteria</taxon>
        <taxon>Pseudomonadati</taxon>
        <taxon>Pseudomonadota</taxon>
        <taxon>Alphaproteobacteria</taxon>
        <taxon>Rhodobacterales</taxon>
        <taxon>Roseobacteraceae</taxon>
        <taxon>Rubellimicrobium</taxon>
    </lineage>
</organism>
<comment type="caution">
    <text evidence="2">The sequence shown here is derived from an EMBL/GenBank/DDBJ whole genome shotgun (WGS) entry which is preliminary data.</text>
</comment>
<name>A0ABW0SAS7_9RHOB</name>
<accession>A0ABW0SAS7</accession>
<reference evidence="3" key="1">
    <citation type="journal article" date="2019" name="Int. J. Syst. Evol. Microbiol.">
        <title>The Global Catalogue of Microorganisms (GCM) 10K type strain sequencing project: providing services to taxonomists for standard genome sequencing and annotation.</title>
        <authorList>
            <consortium name="The Broad Institute Genomics Platform"/>
            <consortium name="The Broad Institute Genome Sequencing Center for Infectious Disease"/>
            <person name="Wu L."/>
            <person name="Ma J."/>
        </authorList>
    </citation>
    <scope>NUCLEOTIDE SEQUENCE [LARGE SCALE GENOMIC DNA]</scope>
    <source>
        <strain evidence="3">KACC 11588</strain>
    </source>
</reference>
<evidence type="ECO:0008006" key="4">
    <source>
        <dbReference type="Google" id="ProtNLM"/>
    </source>
</evidence>
<protein>
    <recommendedName>
        <fullName evidence="4">PepSY domain-containing protein</fullName>
    </recommendedName>
</protein>
<evidence type="ECO:0000313" key="3">
    <source>
        <dbReference type="Proteomes" id="UP001596056"/>
    </source>
</evidence>